<comment type="caution">
    <text evidence="1">The sequence shown here is derived from an EMBL/GenBank/DDBJ whole genome shotgun (WGS) entry which is preliminary data.</text>
</comment>
<keyword evidence="2" id="KW-1185">Reference proteome</keyword>
<organism evidence="1 2">
    <name type="scientific">Melastoma candidum</name>
    <dbReference type="NCBI Taxonomy" id="119954"/>
    <lineage>
        <taxon>Eukaryota</taxon>
        <taxon>Viridiplantae</taxon>
        <taxon>Streptophyta</taxon>
        <taxon>Embryophyta</taxon>
        <taxon>Tracheophyta</taxon>
        <taxon>Spermatophyta</taxon>
        <taxon>Magnoliopsida</taxon>
        <taxon>eudicotyledons</taxon>
        <taxon>Gunneridae</taxon>
        <taxon>Pentapetalae</taxon>
        <taxon>rosids</taxon>
        <taxon>malvids</taxon>
        <taxon>Myrtales</taxon>
        <taxon>Melastomataceae</taxon>
        <taxon>Melastomatoideae</taxon>
        <taxon>Melastomateae</taxon>
        <taxon>Melastoma</taxon>
    </lineage>
</organism>
<name>A0ACB9NYD2_9MYRT</name>
<proteinExistence type="predicted"/>
<sequence length="115" mass="13433">MAPFEAIYRRSCKSALCWNERDRTFNGPKLIRKTSEVVATVRQRTRTAQSRQKSYADKRRRPLEFEIGNEVFLKLSPMKSIYRMGKAHKLSPRYIGPYKIIGRIGKVTYRVAIPP</sequence>
<dbReference type="Proteomes" id="UP001057402">
    <property type="component" value="Chromosome 7"/>
</dbReference>
<gene>
    <name evidence="1" type="ORF">MLD38_025399</name>
</gene>
<evidence type="ECO:0000313" key="2">
    <source>
        <dbReference type="Proteomes" id="UP001057402"/>
    </source>
</evidence>
<evidence type="ECO:0000313" key="1">
    <source>
        <dbReference type="EMBL" id="KAI4340579.1"/>
    </source>
</evidence>
<dbReference type="EMBL" id="CM042886">
    <property type="protein sequence ID" value="KAI4340579.1"/>
    <property type="molecule type" value="Genomic_DNA"/>
</dbReference>
<accession>A0ACB9NYD2</accession>
<protein>
    <submittedName>
        <fullName evidence="1">Uncharacterized protein</fullName>
    </submittedName>
</protein>
<reference evidence="2" key="1">
    <citation type="journal article" date="2023" name="Front. Plant Sci.">
        <title>Chromosomal-level genome assembly of Melastoma candidum provides insights into trichome evolution.</title>
        <authorList>
            <person name="Zhong Y."/>
            <person name="Wu W."/>
            <person name="Sun C."/>
            <person name="Zou P."/>
            <person name="Liu Y."/>
            <person name="Dai S."/>
            <person name="Zhou R."/>
        </authorList>
    </citation>
    <scope>NUCLEOTIDE SEQUENCE [LARGE SCALE GENOMIC DNA]</scope>
</reference>